<dbReference type="STRING" id="147375.BXP28_17500"/>
<accession>A0A2L1U6Y6</accession>
<feature type="transmembrane region" description="Helical" evidence="1">
    <location>
        <begin position="78"/>
        <end position="98"/>
    </location>
</feature>
<sequence>MKFGGLIIKNNKKVLLTIVFLWVGFLVLTAFSISLSTDPIITKEDFLAESLHPMSIFVHNLLSAFFLILLGNLTLGLYAIYALLLNIYITSYAIYFVYTETGMFSYAFAIILIHGILEIPAICLCFLLSSFTLRLSLNKIFGHHVFHMNSANEKVALVLLMIVLYFIASIVEAYMTPALSGTMYQIL</sequence>
<dbReference type="RefSeq" id="WP_158672828.1">
    <property type="nucleotide sequence ID" value="NZ_CP019655.1"/>
</dbReference>
<evidence type="ECO:0000256" key="1">
    <source>
        <dbReference type="SAM" id="Phobius"/>
    </source>
</evidence>
<dbReference type="AlphaFoldDB" id="A0A2L1U6Y6"/>
<feature type="transmembrane region" description="Helical" evidence="1">
    <location>
        <begin position="14"/>
        <end position="34"/>
    </location>
</feature>
<dbReference type="EMBL" id="CP019655">
    <property type="protein sequence ID" value="AVF28685.1"/>
    <property type="molecule type" value="Genomic_DNA"/>
</dbReference>
<protein>
    <submittedName>
        <fullName evidence="2">Integral membrane protein</fullName>
    </submittedName>
</protein>
<reference evidence="3" key="1">
    <citation type="submission" date="2017-02" db="EMBL/GenBank/DDBJ databases">
        <title>Delineation of Paenibacillus larvae strains originating from foulbrood outbreaks.</title>
        <authorList>
            <person name="Beims H."/>
            <person name="Bunk B."/>
            <person name="Sproeer C."/>
            <person name="Mohr K.I."/>
            <person name="Pradella S."/>
            <person name="Guenther G."/>
            <person name="Rohde M."/>
            <person name="von der Ohe W."/>
            <person name="Steinert M."/>
        </authorList>
    </citation>
    <scope>NUCLEOTIDE SEQUENCE [LARGE SCALE GENOMIC DNA]</scope>
    <source>
        <strain evidence="3">Eric_III</strain>
    </source>
</reference>
<dbReference type="Pfam" id="PF01944">
    <property type="entry name" value="SpoIIM"/>
    <property type="match status" value="1"/>
</dbReference>
<feature type="transmembrane region" description="Helical" evidence="1">
    <location>
        <begin position="54"/>
        <end position="71"/>
    </location>
</feature>
<dbReference type="Proteomes" id="UP000239833">
    <property type="component" value="Chromosome"/>
</dbReference>
<organism evidence="2 3">
    <name type="scientific">Paenibacillus larvae subsp. larvae</name>
    <dbReference type="NCBI Taxonomy" id="147375"/>
    <lineage>
        <taxon>Bacteria</taxon>
        <taxon>Bacillati</taxon>
        <taxon>Bacillota</taxon>
        <taxon>Bacilli</taxon>
        <taxon>Bacillales</taxon>
        <taxon>Paenibacillaceae</taxon>
        <taxon>Paenibacillus</taxon>
    </lineage>
</organism>
<keyword evidence="1" id="KW-0812">Transmembrane</keyword>
<evidence type="ECO:0000313" key="2">
    <source>
        <dbReference type="EMBL" id="AVF28685.1"/>
    </source>
</evidence>
<dbReference type="GeneID" id="64220962"/>
<gene>
    <name evidence="2" type="ORF">ERICIII_04676</name>
</gene>
<keyword evidence="1" id="KW-1133">Transmembrane helix</keyword>
<keyword evidence="1" id="KW-0472">Membrane</keyword>
<evidence type="ECO:0000313" key="3">
    <source>
        <dbReference type="Proteomes" id="UP000239833"/>
    </source>
</evidence>
<feature type="transmembrane region" description="Helical" evidence="1">
    <location>
        <begin position="104"/>
        <end position="133"/>
    </location>
</feature>
<dbReference type="InterPro" id="IPR002798">
    <property type="entry name" value="SpoIIM-like"/>
</dbReference>
<proteinExistence type="predicted"/>
<feature type="transmembrane region" description="Helical" evidence="1">
    <location>
        <begin position="154"/>
        <end position="175"/>
    </location>
</feature>
<name>A0A2L1U6Y6_9BACL</name>